<evidence type="ECO:0000313" key="4">
    <source>
        <dbReference type="Proteomes" id="UP000284514"/>
    </source>
</evidence>
<gene>
    <name evidence="2" type="ORF">DW831_17095</name>
    <name evidence="1" type="ORF">DWY92_19035</name>
</gene>
<organism evidence="1 3">
    <name type="scientific">Bacteroides uniformis</name>
    <dbReference type="NCBI Taxonomy" id="820"/>
    <lineage>
        <taxon>Bacteria</taxon>
        <taxon>Pseudomonadati</taxon>
        <taxon>Bacteroidota</taxon>
        <taxon>Bacteroidia</taxon>
        <taxon>Bacteroidales</taxon>
        <taxon>Bacteroidaceae</taxon>
        <taxon>Bacteroides</taxon>
    </lineage>
</organism>
<dbReference type="RefSeq" id="WP_117974813.1">
    <property type="nucleotide sequence ID" value="NZ_JAHOOT010000056.1"/>
</dbReference>
<protein>
    <submittedName>
        <fullName evidence="1">Uncharacterized protein</fullName>
    </submittedName>
</protein>
<dbReference type="EMBL" id="QRTH01000015">
    <property type="protein sequence ID" value="RGQ47515.1"/>
    <property type="molecule type" value="Genomic_DNA"/>
</dbReference>
<evidence type="ECO:0000313" key="3">
    <source>
        <dbReference type="Proteomes" id="UP000283680"/>
    </source>
</evidence>
<name>A0A412B4T2_BACUN</name>
<dbReference type="Proteomes" id="UP000284514">
    <property type="component" value="Unassembled WGS sequence"/>
</dbReference>
<dbReference type="AlphaFoldDB" id="A0A412B4T2"/>
<comment type="caution">
    <text evidence="1">The sequence shown here is derived from an EMBL/GenBank/DDBJ whole genome shotgun (WGS) entry which is preliminary data.</text>
</comment>
<dbReference type="EMBL" id="QSIF01000036">
    <property type="protein sequence ID" value="RHC71730.1"/>
    <property type="molecule type" value="Genomic_DNA"/>
</dbReference>
<sequence length="71" mass="8408">MNYGEEVTVYALGDTRETSDAYIFRHYYCTGFYDATGTCLKSYTDENPQRSYTFRATANIDLQPIWDYRDY</sequence>
<evidence type="ECO:0000313" key="1">
    <source>
        <dbReference type="EMBL" id="RGQ47515.1"/>
    </source>
</evidence>
<reference evidence="3 4" key="1">
    <citation type="submission" date="2018-08" db="EMBL/GenBank/DDBJ databases">
        <title>A genome reference for cultivated species of the human gut microbiota.</title>
        <authorList>
            <person name="Zou Y."/>
            <person name="Xue W."/>
            <person name="Luo G."/>
        </authorList>
    </citation>
    <scope>NUCLEOTIDE SEQUENCE [LARGE SCALE GENOMIC DNA]</scope>
    <source>
        <strain evidence="1 3">AF28-11</strain>
        <strain evidence="2 4">AM34-25</strain>
    </source>
</reference>
<accession>A0A412B4T2</accession>
<dbReference type="Proteomes" id="UP000283680">
    <property type="component" value="Unassembled WGS sequence"/>
</dbReference>
<proteinExistence type="predicted"/>
<evidence type="ECO:0000313" key="2">
    <source>
        <dbReference type="EMBL" id="RHC71730.1"/>
    </source>
</evidence>